<sequence>MGGSLVKNDVALMKDLESMVQSVHWQQQQWEKMIGVGLPANKDEAWKYTSLSDFKQQPLHYAAFQPAENISYDSLSLNFDGYRLVFFDGLYSVRCSDWIPNAIITPIDKLSGLDIDALSKSIQPDAFTYLTDATATGGVLIEVKPDTVIDKPIYLLHISSGMKGEVCSYRHHVELGRLSQCEVIEHHISLDQGGGVTLSRLSADVGKGAHFYHTKLLEESPRQHHFGHNDIIVDRDASAQSNCFMLSGLLCRHQTSSLLQGENGFVEMNSLAMPDHQQTFDSRTYLRHRAAYCHSEQLHKTIARGASNGVFDGMIYVEPRALKTDGQMDSHNLLLSEAAQVNCKPQLEIYADDVKCSHGATTGQLDSNQIEYMRSRGIKKVKAEQMIIFAFAAEAAFKIRHPLVQQYVCDKLELTLSQHAPQYGSQGGRND</sequence>
<proteinExistence type="predicted"/>
<organism evidence="2 3">
    <name type="scientific">Photobacterium sanguinicancri</name>
    <dbReference type="NCBI Taxonomy" id="875932"/>
    <lineage>
        <taxon>Bacteria</taxon>
        <taxon>Pseudomonadati</taxon>
        <taxon>Pseudomonadota</taxon>
        <taxon>Gammaproteobacteria</taxon>
        <taxon>Vibrionales</taxon>
        <taxon>Vibrionaceae</taxon>
        <taxon>Photobacterium</taxon>
    </lineage>
</organism>
<dbReference type="GO" id="GO:0016226">
    <property type="term" value="P:iron-sulfur cluster assembly"/>
    <property type="evidence" value="ECO:0007669"/>
    <property type="project" value="InterPro"/>
</dbReference>
<gene>
    <name evidence="2" type="primary">sufD</name>
    <name evidence="2" type="ORF">Q4568_19550</name>
</gene>
<dbReference type="InterPro" id="IPR055346">
    <property type="entry name" value="Fe-S_cluster_assembly_SufBD"/>
</dbReference>
<comment type="caution">
    <text evidence="2">The sequence shown here is derived from an EMBL/GenBank/DDBJ whole genome shotgun (WGS) entry which is preliminary data.</text>
</comment>
<accession>A0AAW7YAJ3</accession>
<reference evidence="2" key="1">
    <citation type="submission" date="2023-07" db="EMBL/GenBank/DDBJ databases">
        <title>Genome content predicts the carbon catabolic preferences of heterotrophic bacteria.</title>
        <authorList>
            <person name="Gralka M."/>
        </authorList>
    </citation>
    <scope>NUCLEOTIDE SEQUENCE</scope>
    <source>
        <strain evidence="2">G2M05</strain>
    </source>
</reference>
<feature type="domain" description="SUF system FeS cluster assembly SufBD core" evidence="1">
    <location>
        <begin position="163"/>
        <end position="391"/>
    </location>
</feature>
<evidence type="ECO:0000259" key="1">
    <source>
        <dbReference type="Pfam" id="PF01458"/>
    </source>
</evidence>
<dbReference type="InterPro" id="IPR000825">
    <property type="entry name" value="SUF_FeS_clus_asmbl_SufBD_core"/>
</dbReference>
<dbReference type="Pfam" id="PF01458">
    <property type="entry name" value="SUFBD_core"/>
    <property type="match status" value="1"/>
</dbReference>
<dbReference type="RefSeq" id="WP_303501131.1">
    <property type="nucleotide sequence ID" value="NZ_JAUOPU010000030.1"/>
</dbReference>
<evidence type="ECO:0000313" key="2">
    <source>
        <dbReference type="EMBL" id="MDO6544736.1"/>
    </source>
</evidence>
<dbReference type="Proteomes" id="UP001170624">
    <property type="component" value="Unassembled WGS sequence"/>
</dbReference>
<dbReference type="SUPFAM" id="SSF101960">
    <property type="entry name" value="Stabilizer of iron transporter SufD"/>
    <property type="match status" value="1"/>
</dbReference>
<dbReference type="PANTHER" id="PTHR43575">
    <property type="entry name" value="PROTEIN ABCI7, CHLOROPLASTIC"/>
    <property type="match status" value="1"/>
</dbReference>
<protein>
    <submittedName>
        <fullName evidence="2">Fe-S cluster assembly protein SufD</fullName>
    </submittedName>
</protein>
<dbReference type="AlphaFoldDB" id="A0AAW7YAJ3"/>
<dbReference type="InterPro" id="IPR037284">
    <property type="entry name" value="SUF_FeS_clus_asmbl_SufBD_sf"/>
</dbReference>
<evidence type="ECO:0000313" key="3">
    <source>
        <dbReference type="Proteomes" id="UP001170624"/>
    </source>
</evidence>
<dbReference type="PANTHER" id="PTHR43575:SF1">
    <property type="entry name" value="PROTEIN ABCI7, CHLOROPLASTIC"/>
    <property type="match status" value="1"/>
</dbReference>
<dbReference type="InterPro" id="IPR011542">
    <property type="entry name" value="SUF_FeS_clus_asmbl_SufD"/>
</dbReference>
<dbReference type="EMBL" id="JAUOPU010000030">
    <property type="protein sequence ID" value="MDO6544736.1"/>
    <property type="molecule type" value="Genomic_DNA"/>
</dbReference>
<name>A0AAW7YAJ3_9GAMM</name>
<dbReference type="NCBIfam" id="TIGR01981">
    <property type="entry name" value="sufD"/>
    <property type="match status" value="1"/>
</dbReference>